<dbReference type="Gene3D" id="2.20.25.10">
    <property type="match status" value="1"/>
</dbReference>
<dbReference type="Proteomes" id="UP000635245">
    <property type="component" value="Unassembled WGS sequence"/>
</dbReference>
<dbReference type="InterPro" id="IPR015946">
    <property type="entry name" value="KH_dom-like_a/b"/>
</dbReference>
<comment type="similarity">
    <text evidence="1">Belongs to the OsmC/Ohr family.</text>
</comment>
<accession>A0A934QV43</accession>
<proteinExistence type="inferred from homology"/>
<dbReference type="EMBL" id="JAENJH010000005">
    <property type="protein sequence ID" value="MBK1787065.1"/>
    <property type="molecule type" value="Genomic_DNA"/>
</dbReference>
<dbReference type="GO" id="GO:0006979">
    <property type="term" value="P:response to oxidative stress"/>
    <property type="evidence" value="ECO:0007669"/>
    <property type="project" value="InterPro"/>
</dbReference>
<dbReference type="Pfam" id="PF02566">
    <property type="entry name" value="OsmC"/>
    <property type="match status" value="1"/>
</dbReference>
<dbReference type="Gene3D" id="3.30.300.20">
    <property type="match status" value="1"/>
</dbReference>
<evidence type="ECO:0000313" key="3">
    <source>
        <dbReference type="Proteomes" id="UP000635245"/>
    </source>
</evidence>
<gene>
    <name evidence="2" type="ORF">JHE00_22300</name>
</gene>
<sequence>MTDLKPLYTATVEATGGRAGTARSRTGSLEVTLARPAERGTGAGTDPEELFAAGYAACFASAMTVAARREKVRLGPCTVSGSVTLGEQPDGRYALAVHLEVDAPECAPAELRTVVATADTLCPYSNALRDGAPVTIELAERAA</sequence>
<dbReference type="InterPro" id="IPR003718">
    <property type="entry name" value="OsmC/Ohr_fam"/>
</dbReference>
<dbReference type="SUPFAM" id="SSF82784">
    <property type="entry name" value="OsmC-like"/>
    <property type="match status" value="1"/>
</dbReference>
<comment type="caution">
    <text evidence="2">The sequence shown here is derived from an EMBL/GenBank/DDBJ whole genome shotgun (WGS) entry which is preliminary data.</text>
</comment>
<dbReference type="RefSeq" id="WP_200321199.1">
    <property type="nucleotide sequence ID" value="NZ_JAENJH010000005.1"/>
</dbReference>
<evidence type="ECO:0000256" key="1">
    <source>
        <dbReference type="ARBA" id="ARBA00007378"/>
    </source>
</evidence>
<evidence type="ECO:0000313" key="2">
    <source>
        <dbReference type="EMBL" id="MBK1787065.1"/>
    </source>
</evidence>
<protein>
    <submittedName>
        <fullName evidence="2">Ohr family peroxiredoxin</fullName>
    </submittedName>
</protein>
<dbReference type="NCBIfam" id="TIGR03561">
    <property type="entry name" value="organ_hyd_perox"/>
    <property type="match status" value="1"/>
</dbReference>
<keyword evidence="3" id="KW-1185">Reference proteome</keyword>
<reference evidence="2" key="1">
    <citation type="submission" date="2020-12" db="EMBL/GenBank/DDBJ databases">
        <title>Prauserella sp. ASG 168, a novel actinomycete isolated from cave rock.</title>
        <authorList>
            <person name="Suriyachadkun C."/>
        </authorList>
    </citation>
    <scope>NUCLEOTIDE SEQUENCE</scope>
    <source>
        <strain evidence="2">ASG 168</strain>
    </source>
</reference>
<dbReference type="AlphaFoldDB" id="A0A934QV43"/>
<name>A0A934QV43_9PSEU</name>
<dbReference type="PANTHER" id="PTHR33797:SF2">
    <property type="entry name" value="ORGANIC HYDROPEROXIDE RESISTANCE PROTEIN-LIKE"/>
    <property type="match status" value="1"/>
</dbReference>
<organism evidence="2 3">
    <name type="scientific">Prauserella cavernicola</name>
    <dbReference type="NCBI Taxonomy" id="2800127"/>
    <lineage>
        <taxon>Bacteria</taxon>
        <taxon>Bacillati</taxon>
        <taxon>Actinomycetota</taxon>
        <taxon>Actinomycetes</taxon>
        <taxon>Pseudonocardiales</taxon>
        <taxon>Pseudonocardiaceae</taxon>
        <taxon>Prauserella</taxon>
    </lineage>
</organism>
<dbReference type="PANTHER" id="PTHR33797">
    <property type="entry name" value="ORGANIC HYDROPEROXIDE RESISTANCE PROTEIN-LIKE"/>
    <property type="match status" value="1"/>
</dbReference>
<dbReference type="InterPro" id="IPR036102">
    <property type="entry name" value="OsmC/Ohrsf"/>
</dbReference>
<dbReference type="InterPro" id="IPR019953">
    <property type="entry name" value="OHR"/>
</dbReference>